<dbReference type="InterPro" id="IPR000468">
    <property type="entry name" value="Barstar"/>
</dbReference>
<dbReference type="Proteomes" id="UP000294257">
    <property type="component" value="Unassembled WGS sequence"/>
</dbReference>
<keyword evidence="4" id="KW-1185">Reference proteome</keyword>
<dbReference type="AlphaFoldDB" id="A0A4Q7KT59"/>
<gene>
    <name evidence="3" type="ORF">EV193_104192</name>
</gene>
<organism evidence="3 4">
    <name type="scientific">Herbihabitans rhizosphaerae</name>
    <dbReference type="NCBI Taxonomy" id="1872711"/>
    <lineage>
        <taxon>Bacteria</taxon>
        <taxon>Bacillati</taxon>
        <taxon>Actinomycetota</taxon>
        <taxon>Actinomycetes</taxon>
        <taxon>Pseudonocardiales</taxon>
        <taxon>Pseudonocardiaceae</taxon>
        <taxon>Herbihabitans</taxon>
    </lineage>
</organism>
<evidence type="ECO:0000313" key="3">
    <source>
        <dbReference type="EMBL" id="RZS38981.1"/>
    </source>
</evidence>
<evidence type="ECO:0000313" key="4">
    <source>
        <dbReference type="Proteomes" id="UP000294257"/>
    </source>
</evidence>
<protein>
    <submittedName>
        <fullName evidence="3">Barstar (Barnase inhibitor)</fullName>
    </submittedName>
</protein>
<evidence type="ECO:0000256" key="1">
    <source>
        <dbReference type="ARBA" id="ARBA00006845"/>
    </source>
</evidence>
<accession>A0A4Q7KT59</accession>
<evidence type="ECO:0000259" key="2">
    <source>
        <dbReference type="Pfam" id="PF01337"/>
    </source>
</evidence>
<comment type="caution">
    <text evidence="3">The sequence shown here is derived from an EMBL/GenBank/DDBJ whole genome shotgun (WGS) entry which is preliminary data.</text>
</comment>
<dbReference type="RefSeq" id="WP_130344580.1">
    <property type="nucleotide sequence ID" value="NZ_SGWQ01000004.1"/>
</dbReference>
<name>A0A4Q7KT59_9PSEU</name>
<dbReference type="Pfam" id="PF01337">
    <property type="entry name" value="Barstar"/>
    <property type="match status" value="1"/>
</dbReference>
<dbReference type="EMBL" id="SGWQ01000004">
    <property type="protein sequence ID" value="RZS38981.1"/>
    <property type="molecule type" value="Genomic_DNA"/>
</dbReference>
<dbReference type="Gene3D" id="3.30.370.10">
    <property type="entry name" value="Barstar-like"/>
    <property type="match status" value="1"/>
</dbReference>
<comment type="similarity">
    <text evidence="1">Belongs to the barstar family.</text>
</comment>
<dbReference type="OrthoDB" id="5184890at2"/>
<sequence length="181" mass="20144">MASFDPDAEPSQAIDFMLMRESFVVMFWDREVLATTTAWLTDHGYRIVTVHAGTWHTDADAHQDLAAALDFPDYYGRNLDAFNDCMRDVTAGRYGADLGMTGFVLVLRGYDRFVAREPETAHALLDIFADNARGGALIGHRMMCLVQSDDPQLEMPPVGATPVTWNPTEWLNSRRGNGSAL</sequence>
<reference evidence="3 4" key="1">
    <citation type="submission" date="2019-02" db="EMBL/GenBank/DDBJ databases">
        <title>Genomic Encyclopedia of Type Strains, Phase IV (KMG-IV): sequencing the most valuable type-strain genomes for metagenomic binning, comparative biology and taxonomic classification.</title>
        <authorList>
            <person name="Goeker M."/>
        </authorList>
    </citation>
    <scope>NUCLEOTIDE SEQUENCE [LARGE SCALE GENOMIC DNA]</scope>
    <source>
        <strain evidence="3 4">DSM 101727</strain>
    </source>
</reference>
<proteinExistence type="inferred from homology"/>
<dbReference type="InterPro" id="IPR035905">
    <property type="entry name" value="Barstar-like_sf"/>
</dbReference>
<feature type="domain" description="Barstar (barnase inhibitor)" evidence="2">
    <location>
        <begin position="46"/>
        <end position="142"/>
    </location>
</feature>
<dbReference type="SUPFAM" id="SSF52038">
    <property type="entry name" value="Barstar-related"/>
    <property type="match status" value="1"/>
</dbReference>